<feature type="chain" id="PRO_5036739006" evidence="1">
    <location>
        <begin position="28"/>
        <end position="121"/>
    </location>
</feature>
<evidence type="ECO:0000313" key="3">
    <source>
        <dbReference type="Proteomes" id="UP000705379"/>
    </source>
</evidence>
<reference evidence="2" key="2">
    <citation type="journal article" date="2021" name="Microorganisms">
        <title>Bacterial Dimethylsulfoniopropionate Biosynthesis in the East China Sea.</title>
        <authorList>
            <person name="Liu J."/>
            <person name="Zhang Y."/>
            <person name="Liu J."/>
            <person name="Zhong H."/>
            <person name="Williams B.T."/>
            <person name="Zheng Y."/>
            <person name="Curson A.R.J."/>
            <person name="Sun C."/>
            <person name="Sun H."/>
            <person name="Song D."/>
            <person name="Wagner Mackenzie B."/>
            <person name="Bermejo Martinez A."/>
            <person name="Todd J.D."/>
            <person name="Zhang X.H."/>
        </authorList>
    </citation>
    <scope>NUCLEOTIDE SEQUENCE</scope>
    <source>
        <strain evidence="2">AESS21</strain>
    </source>
</reference>
<gene>
    <name evidence="2" type="ORF">DYI23_07620</name>
</gene>
<sequence length="121" mass="12657">MTMTPRNLIVGAGGLLAGTFLAVSAQAATCLEEVEHARQALAHQTLTQDLTASSATVEVEAGGKTVEVPAADAQPTESWFGVPPGDESVERYLEAAWIAGEKGDEKACMEQFENAKAALPK</sequence>
<keyword evidence="1" id="KW-0732">Signal</keyword>
<reference evidence="2" key="1">
    <citation type="submission" date="2018-08" db="EMBL/GenBank/DDBJ databases">
        <authorList>
            <person name="Jin W."/>
            <person name="Wang H."/>
            <person name="Yang Y."/>
            <person name="Li M."/>
            <person name="Liu J."/>
        </authorList>
    </citation>
    <scope>NUCLEOTIDE SEQUENCE</scope>
    <source>
        <strain evidence="2">AESS21</strain>
    </source>
</reference>
<proteinExistence type="predicted"/>
<evidence type="ECO:0000313" key="2">
    <source>
        <dbReference type="EMBL" id="MBS8260081.1"/>
    </source>
</evidence>
<organism evidence="2 3">
    <name type="scientific">Roseibium polysiphoniae</name>
    <dbReference type="NCBI Taxonomy" id="2571221"/>
    <lineage>
        <taxon>Bacteria</taxon>
        <taxon>Pseudomonadati</taxon>
        <taxon>Pseudomonadota</taxon>
        <taxon>Alphaproteobacteria</taxon>
        <taxon>Hyphomicrobiales</taxon>
        <taxon>Stappiaceae</taxon>
        <taxon>Roseibium</taxon>
    </lineage>
</organism>
<comment type="caution">
    <text evidence="2">The sequence shown here is derived from an EMBL/GenBank/DDBJ whole genome shotgun (WGS) entry which is preliminary data.</text>
</comment>
<dbReference type="AlphaFoldDB" id="A0A944CB62"/>
<dbReference type="Proteomes" id="UP000705379">
    <property type="component" value="Unassembled WGS sequence"/>
</dbReference>
<accession>A0A944CB62</accession>
<protein>
    <submittedName>
        <fullName evidence="2">Uncharacterized protein</fullName>
    </submittedName>
</protein>
<name>A0A944CB62_9HYPH</name>
<feature type="signal peptide" evidence="1">
    <location>
        <begin position="1"/>
        <end position="27"/>
    </location>
</feature>
<dbReference type="EMBL" id="QTKU01000001">
    <property type="protein sequence ID" value="MBS8260081.1"/>
    <property type="molecule type" value="Genomic_DNA"/>
</dbReference>
<evidence type="ECO:0000256" key="1">
    <source>
        <dbReference type="SAM" id="SignalP"/>
    </source>
</evidence>